<keyword evidence="2" id="KW-1185">Reference proteome</keyword>
<reference evidence="1 2" key="1">
    <citation type="submission" date="2015-08" db="EMBL/GenBank/DDBJ databases">
        <title>Complete genome sequence of Rufibacter tibetensis strain 1351t, a radiation-resistant bacterium from tibet plateau.</title>
        <authorList>
            <person name="Dai J."/>
        </authorList>
    </citation>
    <scope>NUCLEOTIDE SEQUENCE [LARGE SCALE GENOMIC DNA]</scope>
    <source>
        <strain evidence="1 2">1351</strain>
    </source>
</reference>
<dbReference type="InterPro" id="IPR016181">
    <property type="entry name" value="Acyl_CoA_acyltransferase"/>
</dbReference>
<accession>A0A0P0CVG0</accession>
<gene>
    <name evidence="1" type="ORF">DC20_10360</name>
</gene>
<dbReference type="InterPro" id="IPR050644">
    <property type="entry name" value="PG_Glycine_Bridge_Synth"/>
</dbReference>
<dbReference type="KEGG" id="rti:DC20_10360"/>
<sequence>MIQLLRHHEIDPVFWEACLQKADKPLVYLHVWYLNVVCANQWEALVEIQGKEYVSLFPLPVKKLLGRKRVYQPLFTQQLGLAITAASQHRSAEEYLALLPELYVQVHYQLPWPFSNAPELPDQWEWRWRPNYELSLKPSYAIIKQGYTTNLQRNLKKAVKSQLVLQQTSTIAPLIALFQSTKGKELPLRERHYHLLKKLHDQAFKEGVGQVWEVRNHNNLLASTFILSTAHRITFLFGASSNQGRAVNAMAFLLDHLIQKEASSGKTFDFEGSEVPGVANFYAGFGAQPVSYVSLSSKPKPSALQWTPTVFTFLAKHLR</sequence>
<organism evidence="1 2">
    <name type="scientific">Rufibacter tibetensis</name>
    <dbReference type="NCBI Taxonomy" id="512763"/>
    <lineage>
        <taxon>Bacteria</taxon>
        <taxon>Pseudomonadati</taxon>
        <taxon>Bacteroidota</taxon>
        <taxon>Cytophagia</taxon>
        <taxon>Cytophagales</taxon>
        <taxon>Hymenobacteraceae</taxon>
        <taxon>Rufibacter</taxon>
    </lineage>
</organism>
<proteinExistence type="predicted"/>
<dbReference type="PANTHER" id="PTHR36174">
    <property type="entry name" value="LIPID II:GLYCINE GLYCYLTRANSFERASE"/>
    <property type="match status" value="1"/>
</dbReference>
<evidence type="ECO:0008006" key="3">
    <source>
        <dbReference type="Google" id="ProtNLM"/>
    </source>
</evidence>
<name>A0A0P0CVG0_9BACT</name>
<dbReference type="Proteomes" id="UP000061382">
    <property type="component" value="Chromosome"/>
</dbReference>
<dbReference type="AlphaFoldDB" id="A0A0P0CVG0"/>
<dbReference type="Gene3D" id="3.40.630.30">
    <property type="match status" value="1"/>
</dbReference>
<dbReference type="EMBL" id="CP012643">
    <property type="protein sequence ID" value="ALI99309.1"/>
    <property type="molecule type" value="Genomic_DNA"/>
</dbReference>
<dbReference type="OrthoDB" id="116151at2"/>
<dbReference type="STRING" id="512763.DC20_10360"/>
<dbReference type="SUPFAM" id="SSF55729">
    <property type="entry name" value="Acyl-CoA N-acyltransferases (Nat)"/>
    <property type="match status" value="1"/>
</dbReference>
<protein>
    <recommendedName>
        <fullName evidence="3">BioF2-like acetyltransferase domain-containing protein</fullName>
    </recommendedName>
</protein>
<evidence type="ECO:0000313" key="2">
    <source>
        <dbReference type="Proteomes" id="UP000061382"/>
    </source>
</evidence>
<dbReference type="PANTHER" id="PTHR36174:SF1">
    <property type="entry name" value="LIPID II:GLYCINE GLYCYLTRANSFERASE"/>
    <property type="match status" value="1"/>
</dbReference>
<dbReference type="RefSeq" id="WP_062543771.1">
    <property type="nucleotide sequence ID" value="NZ_CP012643.1"/>
</dbReference>
<evidence type="ECO:0000313" key="1">
    <source>
        <dbReference type="EMBL" id="ALI99309.1"/>
    </source>
</evidence>
<dbReference type="PATRIC" id="fig|512763.3.peg.2282"/>